<name>A0A4Q9FP19_9FLAO</name>
<dbReference type="AlphaFoldDB" id="A0A4Q9FP19"/>
<organism evidence="2 3">
    <name type="scientific">Hyunsoonleella pacifica</name>
    <dbReference type="NCBI Taxonomy" id="1080224"/>
    <lineage>
        <taxon>Bacteria</taxon>
        <taxon>Pseudomonadati</taxon>
        <taxon>Bacteroidota</taxon>
        <taxon>Flavobacteriia</taxon>
        <taxon>Flavobacteriales</taxon>
        <taxon>Flavobacteriaceae</taxon>
    </lineage>
</organism>
<sequence length="273" mass="31440">MEKQKVFVKLNQVWTKGEIVSQEGSTLRIKTAENLEFKIDESSPYFERSISPAQKFAMGDAKEKLEGAYISFNKLPRNVRESLIKGEEYIHSSTYLHEGEMKERVKAVQLMFDRDLGSKLDVQIKRNNPVTLEEAKAYNYQFTQQEFDAMVKEGKHVLFQGSTRDGEVFNKLAYYEPKINDVRTKTALSENTYFYGQKLTKSQAQSMNKGEPVQITIDTTKGKKTYMVSYSPKAERFITKTMEMDKVKDLKVNSANNVTTEKKKKQQSSQLAQ</sequence>
<dbReference type="RefSeq" id="WP_130937520.1">
    <property type="nucleotide sequence ID" value="NZ_BMEE01000002.1"/>
</dbReference>
<feature type="region of interest" description="Disordered" evidence="1">
    <location>
        <begin position="251"/>
        <end position="273"/>
    </location>
</feature>
<dbReference type="Proteomes" id="UP000292372">
    <property type="component" value="Unassembled WGS sequence"/>
</dbReference>
<proteinExistence type="predicted"/>
<evidence type="ECO:0008006" key="4">
    <source>
        <dbReference type="Google" id="ProtNLM"/>
    </source>
</evidence>
<keyword evidence="3" id="KW-1185">Reference proteome</keyword>
<gene>
    <name evidence="2" type="ORF">EYD46_12555</name>
</gene>
<evidence type="ECO:0000313" key="2">
    <source>
        <dbReference type="EMBL" id="TBN14399.1"/>
    </source>
</evidence>
<comment type="caution">
    <text evidence="2">The sequence shown here is derived from an EMBL/GenBank/DDBJ whole genome shotgun (WGS) entry which is preliminary data.</text>
</comment>
<reference evidence="2 3" key="1">
    <citation type="journal article" date="2015" name="Int. J. Syst. Evol. Microbiol.">
        <title>Hyunsoonleella pacifica sp. nov., isolated from seawater of South Pacific Gyre.</title>
        <authorList>
            <person name="Gao X."/>
            <person name="Zhang Z."/>
            <person name="Dai X."/>
            <person name="Zhang X.H."/>
        </authorList>
    </citation>
    <scope>NUCLEOTIDE SEQUENCE [LARGE SCALE GENOMIC DNA]</scope>
    <source>
        <strain evidence="2 3">SW033</strain>
    </source>
</reference>
<evidence type="ECO:0000313" key="3">
    <source>
        <dbReference type="Proteomes" id="UP000292372"/>
    </source>
</evidence>
<accession>A0A4Q9FP19</accession>
<protein>
    <recommendedName>
        <fullName evidence="4">DUF3945 domain-containing protein</fullName>
    </recommendedName>
</protein>
<dbReference type="OrthoDB" id="1173934at2"/>
<dbReference type="EMBL" id="SIRS01000005">
    <property type="protein sequence ID" value="TBN14399.1"/>
    <property type="molecule type" value="Genomic_DNA"/>
</dbReference>
<evidence type="ECO:0000256" key="1">
    <source>
        <dbReference type="SAM" id="MobiDB-lite"/>
    </source>
</evidence>